<evidence type="ECO:0000313" key="2">
    <source>
        <dbReference type="EMBL" id="WOC13307.1"/>
    </source>
</evidence>
<sequence length="121" mass="13519">MAAWTSEELDSLDSSQEIRVAGRRKDGTLRSFRIIWHVVVDGGLYARSVNGPDAAWYVGVRRQMAGAVQWNGHQCDVVYVDDPSHDDAIDSAYRRKYGDGSPTQALNRQPARGTTLRIEVK</sequence>
<evidence type="ECO:0000256" key="1">
    <source>
        <dbReference type="SAM" id="MobiDB-lite"/>
    </source>
</evidence>
<dbReference type="EMBL" id="CP128986">
    <property type="protein sequence ID" value="WOC13307.1"/>
    <property type="molecule type" value="Genomic_DNA"/>
</dbReference>
<dbReference type="Pfam" id="PF10012">
    <property type="entry name" value="DUF2255"/>
    <property type="match status" value="1"/>
</dbReference>
<feature type="region of interest" description="Disordered" evidence="1">
    <location>
        <begin position="97"/>
        <end position="121"/>
    </location>
</feature>
<proteinExistence type="predicted"/>
<reference evidence="2" key="1">
    <citation type="submission" date="2023-06" db="EMBL/GenBank/DDBJ databases">
        <title>Gordonia sp. nov. and Pseudochrobactrum sp. nov., two species isolated from the burying beetle Nicrophorus vespilloides.</title>
        <authorList>
            <person name="Poehlein A."/>
            <person name="Guzman J."/>
            <person name="Daniel R."/>
            <person name="Vilcinskas A."/>
        </authorList>
    </citation>
    <scope>NUCLEOTIDE SEQUENCE</scope>
    <source>
        <strain evidence="2">MP11Mi</strain>
    </source>
</reference>
<name>A0AA97CWQ3_9ACTN</name>
<accession>A0AA97CWQ3</accession>
<protein>
    <recommendedName>
        <fullName evidence="3">DUF2255 family protein</fullName>
    </recommendedName>
</protein>
<evidence type="ECO:0008006" key="3">
    <source>
        <dbReference type="Google" id="ProtNLM"/>
    </source>
</evidence>
<organism evidence="2">
    <name type="scientific">Gordonia sp. MP11Mi</name>
    <dbReference type="NCBI Taxonomy" id="3022769"/>
    <lineage>
        <taxon>Bacteria</taxon>
        <taxon>Bacillati</taxon>
        <taxon>Actinomycetota</taxon>
        <taxon>Actinomycetes</taxon>
        <taxon>Mycobacteriales</taxon>
        <taxon>Gordoniaceae</taxon>
        <taxon>Gordonia</taxon>
    </lineage>
</organism>
<dbReference type="InterPro" id="IPR016888">
    <property type="entry name" value="UCP028498"/>
</dbReference>
<dbReference type="RefSeq" id="WP_420039139.1">
    <property type="nucleotide sequence ID" value="NZ_CP128986.1"/>
</dbReference>
<dbReference type="AlphaFoldDB" id="A0AA97CWQ3"/>
<gene>
    <name evidence="2" type="ORF">MP11Mi_24080</name>
</gene>